<feature type="domain" description="Sulfatase N-terminal" evidence="9">
    <location>
        <begin position="229"/>
        <end position="516"/>
    </location>
</feature>
<protein>
    <submittedName>
        <fullName evidence="11">Sulfatase</fullName>
    </submittedName>
</protein>
<dbReference type="Proteomes" id="UP000068905">
    <property type="component" value="Chromosome"/>
</dbReference>
<dbReference type="PANTHER" id="PTHR30443">
    <property type="entry name" value="INNER MEMBRANE PROTEIN"/>
    <property type="match status" value="1"/>
</dbReference>
<evidence type="ECO:0000256" key="8">
    <source>
        <dbReference type="SAM" id="Phobius"/>
    </source>
</evidence>
<dbReference type="KEGG" id="tsn:W908_07370"/>
<keyword evidence="4" id="KW-0808">Transferase</keyword>
<evidence type="ECO:0000313" key="11">
    <source>
        <dbReference type="EMBL" id="ALE02353.1"/>
    </source>
</evidence>
<evidence type="ECO:0000259" key="9">
    <source>
        <dbReference type="Pfam" id="PF00884"/>
    </source>
</evidence>
<proteinExistence type="predicted"/>
<keyword evidence="5 8" id="KW-0812">Transmembrane</keyword>
<dbReference type="InterPro" id="IPR012549">
    <property type="entry name" value="EptA-like_N"/>
</dbReference>
<reference evidence="11 12" key="1">
    <citation type="journal article" date="2015" name="Genome Announc.">
        <title>Genome Sequence of 'Candidatus Thioglobus singularis' Strain PS1, a Mixotroph from the SUP05 Clade of Marine Gammaproteobacteria.</title>
        <authorList>
            <person name="Marshall K.T."/>
            <person name="Morris R.M."/>
        </authorList>
    </citation>
    <scope>NUCLEOTIDE SEQUENCE [LARGE SCALE GENOMIC DNA]</scope>
    <source>
        <strain evidence="11 12">PS1</strain>
    </source>
</reference>
<keyword evidence="3" id="KW-0997">Cell inner membrane</keyword>
<dbReference type="RefSeq" id="WP_053820562.1">
    <property type="nucleotide sequence ID" value="NZ_CP006911.1"/>
</dbReference>
<keyword evidence="6 8" id="KW-1133">Transmembrane helix</keyword>
<evidence type="ECO:0000256" key="1">
    <source>
        <dbReference type="ARBA" id="ARBA00004429"/>
    </source>
</evidence>
<evidence type="ECO:0000259" key="10">
    <source>
        <dbReference type="Pfam" id="PF08019"/>
    </source>
</evidence>
<dbReference type="GO" id="GO:0009244">
    <property type="term" value="P:lipopolysaccharide core region biosynthetic process"/>
    <property type="evidence" value="ECO:0007669"/>
    <property type="project" value="TreeGrafter"/>
</dbReference>
<dbReference type="InterPro" id="IPR000917">
    <property type="entry name" value="Sulfatase_N"/>
</dbReference>
<dbReference type="GO" id="GO:0005886">
    <property type="term" value="C:plasma membrane"/>
    <property type="evidence" value="ECO:0007669"/>
    <property type="project" value="UniProtKB-SubCell"/>
</dbReference>
<feature type="transmembrane region" description="Helical" evidence="8">
    <location>
        <begin position="155"/>
        <end position="173"/>
    </location>
</feature>
<dbReference type="GO" id="GO:0016776">
    <property type="term" value="F:phosphotransferase activity, phosphate group as acceptor"/>
    <property type="evidence" value="ECO:0007669"/>
    <property type="project" value="TreeGrafter"/>
</dbReference>
<keyword evidence="2" id="KW-1003">Cell membrane</keyword>
<dbReference type="InterPro" id="IPR017850">
    <property type="entry name" value="Alkaline_phosphatase_core_sf"/>
</dbReference>
<accession>A0A0M5KT78</accession>
<feature type="transmembrane region" description="Helical" evidence="8">
    <location>
        <begin position="12"/>
        <end position="30"/>
    </location>
</feature>
<dbReference type="OrthoDB" id="9786870at2"/>
<dbReference type="PANTHER" id="PTHR30443:SF0">
    <property type="entry name" value="PHOSPHOETHANOLAMINE TRANSFERASE EPTA"/>
    <property type="match status" value="1"/>
</dbReference>
<comment type="subcellular location">
    <subcellularLocation>
        <location evidence="1">Cell inner membrane</location>
        <topology evidence="1">Multi-pass membrane protein</topology>
    </subcellularLocation>
</comment>
<dbReference type="AlphaFoldDB" id="A0A0M5KT78"/>
<dbReference type="NCBIfam" id="NF028537">
    <property type="entry name" value="P_eth_NH2_trans"/>
    <property type="match status" value="1"/>
</dbReference>
<dbReference type="CDD" id="cd16017">
    <property type="entry name" value="LptA"/>
    <property type="match status" value="1"/>
</dbReference>
<dbReference type="EMBL" id="CP006911">
    <property type="protein sequence ID" value="ALE02353.1"/>
    <property type="molecule type" value="Genomic_DNA"/>
</dbReference>
<dbReference type="Pfam" id="PF08019">
    <property type="entry name" value="EptA_B_N"/>
    <property type="match status" value="1"/>
</dbReference>
<dbReference type="PATRIC" id="fig|1125411.7.peg.1453"/>
<feature type="transmembrane region" description="Helical" evidence="8">
    <location>
        <begin position="73"/>
        <end position="95"/>
    </location>
</feature>
<evidence type="ECO:0000256" key="5">
    <source>
        <dbReference type="ARBA" id="ARBA00022692"/>
    </source>
</evidence>
<organism evidence="11 12">
    <name type="scientific">Candidatus Pseudothioglobus singularis PS1</name>
    <dbReference type="NCBI Taxonomy" id="1125411"/>
    <lineage>
        <taxon>Bacteria</taxon>
        <taxon>Pseudomonadati</taxon>
        <taxon>Pseudomonadota</taxon>
        <taxon>Gammaproteobacteria</taxon>
        <taxon>Candidatus Pseudothioglobaceae</taxon>
        <taxon>Candidatus Pseudothioglobus</taxon>
    </lineage>
</organism>
<evidence type="ECO:0000256" key="4">
    <source>
        <dbReference type="ARBA" id="ARBA00022679"/>
    </source>
</evidence>
<dbReference type="InterPro" id="IPR040423">
    <property type="entry name" value="PEA_transferase"/>
</dbReference>
<evidence type="ECO:0000313" key="12">
    <source>
        <dbReference type="Proteomes" id="UP000068905"/>
    </source>
</evidence>
<keyword evidence="7 8" id="KW-0472">Membrane</keyword>
<evidence type="ECO:0000256" key="3">
    <source>
        <dbReference type="ARBA" id="ARBA00022519"/>
    </source>
</evidence>
<dbReference type="Gene3D" id="3.40.720.10">
    <property type="entry name" value="Alkaline Phosphatase, subunit A"/>
    <property type="match status" value="1"/>
</dbReference>
<dbReference type="STRING" id="1125411.W908_07370"/>
<name>A0A0M5KT78_9GAMM</name>
<sequence length="530" mass="60919">MQLFSKKLSEVNLVLLVAAFLTLTGNFTFLEKTLQIYPLSENWLFVGSLFLFLFTFLSALLIVLCFRWSLKPILILLLLISAVLTYSTNNFGVVFDHNMITNTFETDTSEFSDLVSIKSLIYFCLLGLIPSTYVWKIQLVKSSIKTQLWQRVKMLLALIVVFVIVVLSFSKHYTSFARENRDLRLYITPTYYLYSSVKFINSQIETSAKPFKEIGLDAKINKKSDKRRLVIFVIGETARRDRMSINGYDRKTNPYLEQEDIISFKEMTSCGTDTALSVPCMFSILERGNYSHAKGKNMSNVLDLISQAGASVIWLENNSSSKSVADRIEFKDYRSSENNPICNPECRDEGMLINLQNYINEQNKRDTLIVLHTMGSHGPAYYKRYPEEFEVFKPICKTNQLNECSNAQISNSYDNTILYTDYFLSKVIELLESNSQESDTAMFYVSDHGESLGEGGLYLHGMPYFMAPNEQIDVPAFMWLDESLSEVFNKEKLRKNAELPQSHDSLFHTLLGLMDVETKLYKKEMDLMTK</sequence>
<dbReference type="SUPFAM" id="SSF53649">
    <property type="entry name" value="Alkaline phosphatase-like"/>
    <property type="match status" value="1"/>
</dbReference>
<dbReference type="Pfam" id="PF00884">
    <property type="entry name" value="Sulfatase"/>
    <property type="match status" value="1"/>
</dbReference>
<feature type="transmembrane region" description="Helical" evidence="8">
    <location>
        <begin position="42"/>
        <end position="66"/>
    </location>
</feature>
<evidence type="ECO:0000256" key="6">
    <source>
        <dbReference type="ARBA" id="ARBA00022989"/>
    </source>
</evidence>
<gene>
    <name evidence="11" type="ORF">W908_07370</name>
</gene>
<feature type="domain" description="Phosphoethanolamine transferase N-terminal" evidence="10">
    <location>
        <begin position="53"/>
        <end position="203"/>
    </location>
</feature>
<evidence type="ECO:0000256" key="2">
    <source>
        <dbReference type="ARBA" id="ARBA00022475"/>
    </source>
</evidence>
<dbReference type="InterPro" id="IPR058130">
    <property type="entry name" value="PEA_transf_C"/>
</dbReference>
<feature type="transmembrane region" description="Helical" evidence="8">
    <location>
        <begin position="115"/>
        <end position="135"/>
    </location>
</feature>
<evidence type="ECO:0000256" key="7">
    <source>
        <dbReference type="ARBA" id="ARBA00023136"/>
    </source>
</evidence>
<keyword evidence="12" id="KW-1185">Reference proteome</keyword>